<keyword evidence="1" id="KW-0472">Membrane</keyword>
<gene>
    <name evidence="2" type="ORF">CLV31_104369</name>
</gene>
<feature type="transmembrane region" description="Helical" evidence="1">
    <location>
        <begin position="40"/>
        <end position="59"/>
    </location>
</feature>
<sequence>MANYLFQEAQRIRRFWIWGITILVIGIVLSSIFLSSGTSLDWGIVFPIGILALVNILLFKMELKTRIDQDSLSFSYFPFIKERKYRFEEIDSMDLIEYNGLLEYGGWGIKWNFDSWSYTTGGKHGILVKTKKKKFLLGTQKPAEAQKAIDQFNEFKSQSNGS</sequence>
<dbReference type="OrthoDB" id="582675at2"/>
<feature type="transmembrane region" description="Helical" evidence="1">
    <location>
        <begin position="15"/>
        <end position="34"/>
    </location>
</feature>
<evidence type="ECO:0000256" key="1">
    <source>
        <dbReference type="SAM" id="Phobius"/>
    </source>
</evidence>
<dbReference type="Proteomes" id="UP000248917">
    <property type="component" value="Unassembled WGS sequence"/>
</dbReference>
<evidence type="ECO:0000313" key="2">
    <source>
        <dbReference type="EMBL" id="PZV84713.1"/>
    </source>
</evidence>
<organism evidence="2 3">
    <name type="scientific">Algoriphagus aquaeductus</name>
    <dbReference type="NCBI Taxonomy" id="475299"/>
    <lineage>
        <taxon>Bacteria</taxon>
        <taxon>Pseudomonadati</taxon>
        <taxon>Bacteroidota</taxon>
        <taxon>Cytophagia</taxon>
        <taxon>Cytophagales</taxon>
        <taxon>Cyclobacteriaceae</taxon>
        <taxon>Algoriphagus</taxon>
    </lineage>
</organism>
<accession>A0A326S4J2</accession>
<dbReference type="RefSeq" id="WP_111392397.1">
    <property type="nucleotide sequence ID" value="NZ_JBKBOX010000024.1"/>
</dbReference>
<keyword evidence="1" id="KW-0812">Transmembrane</keyword>
<keyword evidence="1" id="KW-1133">Transmembrane helix</keyword>
<evidence type="ECO:0000313" key="3">
    <source>
        <dbReference type="Proteomes" id="UP000248917"/>
    </source>
</evidence>
<dbReference type="EMBL" id="QKTX01000004">
    <property type="protein sequence ID" value="PZV84713.1"/>
    <property type="molecule type" value="Genomic_DNA"/>
</dbReference>
<reference evidence="2 3" key="1">
    <citation type="submission" date="2018-06" db="EMBL/GenBank/DDBJ databases">
        <title>Genomic Encyclopedia of Archaeal and Bacterial Type Strains, Phase II (KMG-II): from individual species to whole genera.</title>
        <authorList>
            <person name="Goeker M."/>
        </authorList>
    </citation>
    <scope>NUCLEOTIDE SEQUENCE [LARGE SCALE GENOMIC DNA]</scope>
    <source>
        <strain evidence="2 3">T4</strain>
    </source>
</reference>
<comment type="caution">
    <text evidence="2">The sequence shown here is derived from an EMBL/GenBank/DDBJ whole genome shotgun (WGS) entry which is preliminary data.</text>
</comment>
<keyword evidence="3" id="KW-1185">Reference proteome</keyword>
<proteinExistence type="predicted"/>
<dbReference type="AlphaFoldDB" id="A0A326S4J2"/>
<name>A0A326S4J2_9BACT</name>
<protein>
    <submittedName>
        <fullName evidence="2">Uncharacterized protein</fullName>
    </submittedName>
</protein>